<dbReference type="EMBL" id="CAJNIZ010011670">
    <property type="protein sequence ID" value="CAE7323100.1"/>
    <property type="molecule type" value="Genomic_DNA"/>
</dbReference>
<accession>A0A812NQ59</accession>
<evidence type="ECO:0000256" key="1">
    <source>
        <dbReference type="SAM" id="MobiDB-lite"/>
    </source>
</evidence>
<feature type="region of interest" description="Disordered" evidence="1">
    <location>
        <begin position="29"/>
        <end position="58"/>
    </location>
</feature>
<evidence type="ECO:0000313" key="2">
    <source>
        <dbReference type="EMBL" id="CAE7323100.1"/>
    </source>
</evidence>
<protein>
    <submittedName>
        <fullName evidence="2">Uncharacterized protein</fullName>
    </submittedName>
</protein>
<comment type="caution">
    <text evidence="2">The sequence shown here is derived from an EMBL/GenBank/DDBJ whole genome shotgun (WGS) entry which is preliminary data.</text>
</comment>
<feature type="non-terminal residue" evidence="2">
    <location>
        <position position="58"/>
    </location>
</feature>
<gene>
    <name evidence="2" type="ORF">SPIL2461_LOCUS7465</name>
</gene>
<proteinExistence type="predicted"/>
<dbReference type="Proteomes" id="UP000649617">
    <property type="component" value="Unassembled WGS sequence"/>
</dbReference>
<sequence length="58" mass="6059">DTSYPVASDHRVLEPPAPPIAAPYKAALEERRRGTKRCAREGAEAEGSTAAPVPSAGE</sequence>
<keyword evidence="3" id="KW-1185">Reference proteome</keyword>
<reference evidence="2" key="1">
    <citation type="submission" date="2021-02" db="EMBL/GenBank/DDBJ databases">
        <authorList>
            <person name="Dougan E. K."/>
            <person name="Rhodes N."/>
            <person name="Thang M."/>
            <person name="Chan C."/>
        </authorList>
    </citation>
    <scope>NUCLEOTIDE SEQUENCE</scope>
</reference>
<feature type="compositionally biased region" description="Basic and acidic residues" evidence="1">
    <location>
        <begin position="29"/>
        <end position="43"/>
    </location>
</feature>
<name>A0A812NQ59_SYMPI</name>
<organism evidence="2 3">
    <name type="scientific">Symbiodinium pilosum</name>
    <name type="common">Dinoflagellate</name>
    <dbReference type="NCBI Taxonomy" id="2952"/>
    <lineage>
        <taxon>Eukaryota</taxon>
        <taxon>Sar</taxon>
        <taxon>Alveolata</taxon>
        <taxon>Dinophyceae</taxon>
        <taxon>Suessiales</taxon>
        <taxon>Symbiodiniaceae</taxon>
        <taxon>Symbiodinium</taxon>
    </lineage>
</organism>
<evidence type="ECO:0000313" key="3">
    <source>
        <dbReference type="Proteomes" id="UP000649617"/>
    </source>
</evidence>
<dbReference type="AlphaFoldDB" id="A0A812NQ59"/>